<dbReference type="AlphaFoldDB" id="A0A7Y9DMN2"/>
<sequence length="80" mass="8212">MTGQTCPTGSTHRRRPAVPARPGASRRLLPAQLGTHDCRAGGWPTSTVQPFADPADELRPVVAASLAGTGRELPTSAGPA</sequence>
<proteinExistence type="predicted"/>
<feature type="compositionally biased region" description="Polar residues" evidence="1">
    <location>
        <begin position="1"/>
        <end position="10"/>
    </location>
</feature>
<keyword evidence="3" id="KW-1185">Reference proteome</keyword>
<feature type="region of interest" description="Disordered" evidence="1">
    <location>
        <begin position="1"/>
        <end position="26"/>
    </location>
</feature>
<protein>
    <submittedName>
        <fullName evidence="2">Uncharacterized protein</fullName>
    </submittedName>
</protein>
<reference evidence="2 3" key="1">
    <citation type="submission" date="2020-07" db="EMBL/GenBank/DDBJ databases">
        <title>Sequencing the genomes of 1000 actinobacteria strains.</title>
        <authorList>
            <person name="Klenk H.-P."/>
        </authorList>
    </citation>
    <scope>NUCLEOTIDE SEQUENCE [LARGE SCALE GENOMIC DNA]</scope>
    <source>
        <strain evidence="2 3">DSM 7487</strain>
    </source>
</reference>
<evidence type="ECO:0000313" key="3">
    <source>
        <dbReference type="Proteomes" id="UP000521922"/>
    </source>
</evidence>
<feature type="compositionally biased region" description="Low complexity" evidence="1">
    <location>
        <begin position="17"/>
        <end position="26"/>
    </location>
</feature>
<comment type="caution">
    <text evidence="2">The sequence shown here is derived from an EMBL/GenBank/DDBJ whole genome shotgun (WGS) entry which is preliminary data.</text>
</comment>
<organism evidence="2 3">
    <name type="scientific">Kineococcus aurantiacus</name>
    <dbReference type="NCBI Taxonomy" id="37633"/>
    <lineage>
        <taxon>Bacteria</taxon>
        <taxon>Bacillati</taxon>
        <taxon>Actinomycetota</taxon>
        <taxon>Actinomycetes</taxon>
        <taxon>Kineosporiales</taxon>
        <taxon>Kineosporiaceae</taxon>
        <taxon>Kineococcus</taxon>
    </lineage>
</organism>
<dbReference type="Proteomes" id="UP000521922">
    <property type="component" value="Unassembled WGS sequence"/>
</dbReference>
<name>A0A7Y9DMN2_9ACTN</name>
<evidence type="ECO:0000256" key="1">
    <source>
        <dbReference type="SAM" id="MobiDB-lite"/>
    </source>
</evidence>
<dbReference type="RefSeq" id="WP_179753122.1">
    <property type="nucleotide sequence ID" value="NZ_BAAAGN010000010.1"/>
</dbReference>
<accession>A0A7Y9DMN2</accession>
<gene>
    <name evidence="2" type="ORF">BJ968_002951</name>
</gene>
<evidence type="ECO:0000313" key="2">
    <source>
        <dbReference type="EMBL" id="NYD23411.1"/>
    </source>
</evidence>
<dbReference type="EMBL" id="JACCBB010000001">
    <property type="protein sequence ID" value="NYD23411.1"/>
    <property type="molecule type" value="Genomic_DNA"/>
</dbReference>